<feature type="region of interest" description="Disordered" evidence="5">
    <location>
        <begin position="279"/>
        <end position="311"/>
    </location>
</feature>
<dbReference type="InterPro" id="IPR001356">
    <property type="entry name" value="HD"/>
</dbReference>
<dbReference type="STRING" id="933388.S7ZFG0"/>
<dbReference type="HOGENOM" id="CLU_038392_0_0_1"/>
<evidence type="ECO:0000256" key="5">
    <source>
        <dbReference type="SAM" id="MobiDB-lite"/>
    </source>
</evidence>
<keyword evidence="3 4" id="KW-0539">Nucleus</keyword>
<feature type="region of interest" description="Disordered" evidence="5">
    <location>
        <begin position="1"/>
        <end position="191"/>
    </location>
</feature>
<dbReference type="EMBL" id="KB644411">
    <property type="protein sequence ID" value="EPS29024.1"/>
    <property type="molecule type" value="Genomic_DNA"/>
</dbReference>
<dbReference type="AlphaFoldDB" id="S7ZFG0"/>
<dbReference type="eggNOG" id="KOG0773">
    <property type="taxonomic scope" value="Eukaryota"/>
</dbReference>
<comment type="subcellular location">
    <subcellularLocation>
        <location evidence="4">Nucleus</location>
    </subcellularLocation>
</comment>
<evidence type="ECO:0000259" key="6">
    <source>
        <dbReference type="PROSITE" id="PS50071"/>
    </source>
</evidence>
<dbReference type="OrthoDB" id="10056939at2759"/>
<dbReference type="SMR" id="S7ZFG0"/>
<dbReference type="InterPro" id="IPR050224">
    <property type="entry name" value="TALE_homeobox"/>
</dbReference>
<keyword evidence="8" id="KW-1185">Reference proteome</keyword>
<feature type="domain" description="Homeobox" evidence="6">
    <location>
        <begin position="215"/>
        <end position="278"/>
    </location>
</feature>
<dbReference type="PANTHER" id="PTHR11850">
    <property type="entry name" value="HOMEOBOX PROTEIN TRANSCRIPTION FACTORS"/>
    <property type="match status" value="1"/>
</dbReference>
<dbReference type="SMART" id="SM00389">
    <property type="entry name" value="HOX"/>
    <property type="match status" value="1"/>
</dbReference>
<keyword evidence="1 4" id="KW-0238">DNA-binding</keyword>
<proteinExistence type="predicted"/>
<feature type="compositionally biased region" description="Polar residues" evidence="5">
    <location>
        <begin position="34"/>
        <end position="54"/>
    </location>
</feature>
<name>S7ZFG0_PENO1</name>
<feature type="compositionally biased region" description="Basic and acidic residues" evidence="5">
    <location>
        <begin position="74"/>
        <end position="107"/>
    </location>
</feature>
<feature type="compositionally biased region" description="Basic and acidic residues" evidence="5">
    <location>
        <begin position="124"/>
        <end position="135"/>
    </location>
</feature>
<evidence type="ECO:0000256" key="3">
    <source>
        <dbReference type="ARBA" id="ARBA00023242"/>
    </source>
</evidence>
<dbReference type="GO" id="GO:0005634">
    <property type="term" value="C:nucleus"/>
    <property type="evidence" value="ECO:0007669"/>
    <property type="project" value="UniProtKB-SubCell"/>
</dbReference>
<evidence type="ECO:0000256" key="4">
    <source>
        <dbReference type="PROSITE-ProRule" id="PRU00108"/>
    </source>
</evidence>
<dbReference type="Proteomes" id="UP000019376">
    <property type="component" value="Unassembled WGS sequence"/>
</dbReference>
<feature type="DNA-binding region" description="Homeobox" evidence="4">
    <location>
        <begin position="217"/>
        <end position="279"/>
    </location>
</feature>
<feature type="compositionally biased region" description="Polar residues" evidence="5">
    <location>
        <begin position="166"/>
        <end position="175"/>
    </location>
</feature>
<protein>
    <recommendedName>
        <fullName evidence="6">Homeobox domain-containing protein</fullName>
    </recommendedName>
</protein>
<gene>
    <name evidence="7" type="ORF">PDE_03970</name>
</gene>
<dbReference type="GO" id="GO:0006355">
    <property type="term" value="P:regulation of DNA-templated transcription"/>
    <property type="evidence" value="ECO:0007669"/>
    <property type="project" value="InterPro"/>
</dbReference>
<dbReference type="PhylomeDB" id="S7ZFG0"/>
<evidence type="ECO:0000313" key="8">
    <source>
        <dbReference type="Proteomes" id="UP000019376"/>
    </source>
</evidence>
<evidence type="ECO:0000313" key="7">
    <source>
        <dbReference type="EMBL" id="EPS29024.1"/>
    </source>
</evidence>
<evidence type="ECO:0000256" key="1">
    <source>
        <dbReference type="ARBA" id="ARBA00023125"/>
    </source>
</evidence>
<dbReference type="SUPFAM" id="SSF46689">
    <property type="entry name" value="Homeodomain-like"/>
    <property type="match status" value="1"/>
</dbReference>
<dbReference type="Pfam" id="PF05920">
    <property type="entry name" value="Homeobox_KN"/>
    <property type="match status" value="1"/>
</dbReference>
<evidence type="ECO:0000256" key="2">
    <source>
        <dbReference type="ARBA" id="ARBA00023155"/>
    </source>
</evidence>
<feature type="compositionally biased region" description="Polar residues" evidence="5">
    <location>
        <begin position="1"/>
        <end position="10"/>
    </location>
</feature>
<keyword evidence="2 4" id="KW-0371">Homeobox</keyword>
<dbReference type="PROSITE" id="PS50071">
    <property type="entry name" value="HOMEOBOX_2"/>
    <property type="match status" value="1"/>
</dbReference>
<dbReference type="InterPro" id="IPR008422">
    <property type="entry name" value="KN_HD"/>
</dbReference>
<reference evidence="7 8" key="1">
    <citation type="journal article" date="2013" name="PLoS ONE">
        <title>Genomic and secretomic analyses reveal unique features of the lignocellulolytic enzyme system of Penicillium decumbens.</title>
        <authorList>
            <person name="Liu G."/>
            <person name="Zhang L."/>
            <person name="Wei X."/>
            <person name="Zou G."/>
            <person name="Qin Y."/>
            <person name="Ma L."/>
            <person name="Li J."/>
            <person name="Zheng H."/>
            <person name="Wang S."/>
            <person name="Wang C."/>
            <person name="Xun L."/>
            <person name="Zhao G.-P."/>
            <person name="Zhou Z."/>
            <person name="Qu Y."/>
        </authorList>
    </citation>
    <scope>NUCLEOTIDE SEQUENCE [LARGE SCALE GENOMIC DNA]</scope>
    <source>
        <strain evidence="8">114-2 / CGMCC 5302</strain>
    </source>
</reference>
<organism evidence="7 8">
    <name type="scientific">Penicillium oxalicum (strain 114-2 / CGMCC 5302)</name>
    <name type="common">Penicillium decumbens</name>
    <dbReference type="NCBI Taxonomy" id="933388"/>
    <lineage>
        <taxon>Eukaryota</taxon>
        <taxon>Fungi</taxon>
        <taxon>Dikarya</taxon>
        <taxon>Ascomycota</taxon>
        <taxon>Pezizomycotina</taxon>
        <taxon>Eurotiomycetes</taxon>
        <taxon>Eurotiomycetidae</taxon>
        <taxon>Eurotiales</taxon>
        <taxon>Aspergillaceae</taxon>
        <taxon>Penicillium</taxon>
    </lineage>
</organism>
<accession>S7ZFG0</accession>
<dbReference type="GO" id="GO:0003677">
    <property type="term" value="F:DNA binding"/>
    <property type="evidence" value="ECO:0007669"/>
    <property type="project" value="UniProtKB-UniRule"/>
</dbReference>
<dbReference type="CDD" id="cd00086">
    <property type="entry name" value="homeodomain"/>
    <property type="match status" value="1"/>
</dbReference>
<sequence>MAISYTNRVSTGHPPTLPSFRELLPPHLHDEIDSSASFYSTRPQSQERPSSVHDSTMDPRSIPGLSPTSPLKKRYADHSHEYTTRADERPSRPVSDHYSVRLSDHATRGPSPILPPIRDLQSVGDRKSFPDERLGISRSEPFTQEFRAAQSASLPGSLGDRRNPDPYTTSILNNQPPYPHAGASYPGESDQLSQNMMAHPQQPANFGIMGDAIDPKTKRRRGNLPKPVTDILRAWFHEHLDHPYPSEEDKQMFMTRTGLSISQISNWFINARRRQLPALRNQQRTGGSEVESSRHSPFSDADQDLLPSPRQ</sequence>
<dbReference type="InterPro" id="IPR009057">
    <property type="entry name" value="Homeodomain-like_sf"/>
</dbReference>
<dbReference type="Gene3D" id="1.10.10.60">
    <property type="entry name" value="Homeodomain-like"/>
    <property type="match status" value="1"/>
</dbReference>